<proteinExistence type="predicted"/>
<dbReference type="AlphaFoldDB" id="A0A2G5SCK6"/>
<dbReference type="Proteomes" id="UP000230233">
    <property type="component" value="Unassembled WGS sequence"/>
</dbReference>
<dbReference type="EMBL" id="PDUG01000019">
    <property type="protein sequence ID" value="PIC12747.1"/>
    <property type="molecule type" value="Genomic_DNA"/>
</dbReference>
<reference evidence="2" key="1">
    <citation type="submission" date="2017-10" db="EMBL/GenBank/DDBJ databases">
        <title>Rapid genome shrinkage in a self-fertile nematode reveals novel sperm competition proteins.</title>
        <authorList>
            <person name="Yin D."/>
            <person name="Schwarz E.M."/>
            <person name="Thomas C.G."/>
            <person name="Felde R.L."/>
            <person name="Korf I.F."/>
            <person name="Cutter A.D."/>
            <person name="Schartner C.M."/>
            <person name="Ralston E.J."/>
            <person name="Meyer B.J."/>
            <person name="Haag E.S."/>
        </authorList>
    </citation>
    <scope>NUCLEOTIDE SEQUENCE [LARGE SCALE GENOMIC DNA]</scope>
    <source>
        <strain evidence="2">JU1422</strain>
    </source>
</reference>
<organism evidence="1 2">
    <name type="scientific">Caenorhabditis nigoni</name>
    <dbReference type="NCBI Taxonomy" id="1611254"/>
    <lineage>
        <taxon>Eukaryota</taxon>
        <taxon>Metazoa</taxon>
        <taxon>Ecdysozoa</taxon>
        <taxon>Nematoda</taxon>
        <taxon>Chromadorea</taxon>
        <taxon>Rhabditida</taxon>
        <taxon>Rhabditina</taxon>
        <taxon>Rhabditomorpha</taxon>
        <taxon>Rhabditoidea</taxon>
        <taxon>Rhabditidae</taxon>
        <taxon>Peloderinae</taxon>
        <taxon>Caenorhabditis</taxon>
    </lineage>
</organism>
<evidence type="ECO:0000313" key="2">
    <source>
        <dbReference type="Proteomes" id="UP000230233"/>
    </source>
</evidence>
<accession>A0A2G5SCK6</accession>
<comment type="caution">
    <text evidence="1">The sequence shown here is derived from an EMBL/GenBank/DDBJ whole genome shotgun (WGS) entry which is preliminary data.</text>
</comment>
<sequence length="139" mass="15789">MSKRPSSSDSDEWKHQAQLMMTAWKLKDMATKEARDRQKTTRPPGKCRFCHHDHPTYQCTSLSPAEKMEKAVKKNICIICLAYAHHHPASCRGLRMTNTLCHAQQCRKNYNIHNASICGNSAPPPKVTTIEDIPDDNSE</sequence>
<keyword evidence="2" id="KW-1185">Reference proteome</keyword>
<evidence type="ECO:0000313" key="1">
    <source>
        <dbReference type="EMBL" id="PIC12747.1"/>
    </source>
</evidence>
<name>A0A2G5SCK6_9PELO</name>
<gene>
    <name evidence="1" type="ORF">B9Z55_028255</name>
</gene>
<protein>
    <submittedName>
        <fullName evidence="1">Uncharacterized protein</fullName>
    </submittedName>
</protein>